<feature type="region of interest" description="Disordered" evidence="1">
    <location>
        <begin position="296"/>
        <end position="316"/>
    </location>
</feature>
<evidence type="ECO:0000256" key="1">
    <source>
        <dbReference type="SAM" id="MobiDB-lite"/>
    </source>
</evidence>
<feature type="compositionally biased region" description="Low complexity" evidence="1">
    <location>
        <begin position="454"/>
        <end position="463"/>
    </location>
</feature>
<gene>
    <name evidence="2" type="ORF">EMWEY_00011500</name>
</gene>
<dbReference type="EMBL" id="HG722174">
    <property type="protein sequence ID" value="CDJ61665.1"/>
    <property type="molecule type" value="Genomic_DNA"/>
</dbReference>
<dbReference type="VEuPathDB" id="ToxoDB:EMWEY_00011500"/>
<dbReference type="GeneID" id="25335136"/>
<name>U6MJ42_EIMMA</name>
<dbReference type="RefSeq" id="XP_013338315.1">
    <property type="nucleotide sequence ID" value="XM_013482861.1"/>
</dbReference>
<dbReference type="AlphaFoldDB" id="U6MJ42"/>
<feature type="region of interest" description="Disordered" evidence="1">
    <location>
        <begin position="90"/>
        <end position="152"/>
    </location>
</feature>
<feature type="compositionally biased region" description="Basic and acidic residues" evidence="1">
    <location>
        <begin position="52"/>
        <end position="66"/>
    </location>
</feature>
<sequence length="551" mass="59514">MRPWNGIQSLLASSQCLRSTDARAAIWLTSIPNKAGRSEERSELVSNEEDQNEKKARQNSRSERRRLQAQLRERAQVELEHVRAARDQQNNVDIFPYKAREGDSSPNSSSSRSKPRKLPFAGSTDVARAGGLTTSSASFSDGCDESAECPEMHGTPLQATQEREEIVLESSLTVTPQQESIPCIVPELAATERLCNAALPPGREVFDSRIATHVASEEDTCALLVQERKMSISRVPVLMAREADVLEARAKSVRAPAAQGRSFAEIIKQLLSSRIISQRTAAALLAPVENCGGVEERSPGAAECEGRGQASSEEVRSSFPRALSATEVVKKLSESILRYHPMFRTVRSILRSGPADESSSSSSSDDDGTNVPVYRTLSVQRRSCMRRRGPLRFIRRTLSRVDWATNADEAVYIEYVAPAFSLLPPEAVEVRSPPPDAPPKQIKLASEEEAATRAAAAAKAAAEGDPEREAAAAAAAADAAALATEARQEGAEVAAAEAEATAEKEARALAQLAAAAAAVEEAEIQTLAAKARAGRLSREELELWQRRREGG</sequence>
<feature type="region of interest" description="Disordered" evidence="1">
    <location>
        <begin position="35"/>
        <end position="66"/>
    </location>
</feature>
<reference evidence="2" key="1">
    <citation type="submission" date="2013-10" db="EMBL/GenBank/DDBJ databases">
        <title>Genomic analysis of the causative agents of coccidiosis in chickens.</title>
        <authorList>
            <person name="Reid A.J."/>
            <person name="Blake D."/>
            <person name="Billington K."/>
            <person name="Browne H."/>
            <person name="Dunn M."/>
            <person name="Hung S."/>
            <person name="Kawahara F."/>
            <person name="Miranda-Saavedra D."/>
            <person name="Mourier T."/>
            <person name="Nagra H."/>
            <person name="Otto T.D."/>
            <person name="Rawlings N."/>
            <person name="Sanchez A."/>
            <person name="Sanders M."/>
            <person name="Subramaniam C."/>
            <person name="Tay Y."/>
            <person name="Dear P."/>
            <person name="Doerig C."/>
            <person name="Gruber A."/>
            <person name="Parkinson J."/>
            <person name="Shirley M."/>
            <person name="Wan K.L."/>
            <person name="Berriman M."/>
            <person name="Tomley F."/>
            <person name="Pain A."/>
        </authorList>
    </citation>
    <scope>NUCLEOTIDE SEQUENCE [LARGE SCALE GENOMIC DNA]</scope>
    <source>
        <strain evidence="2">Weybridge</strain>
    </source>
</reference>
<protein>
    <submittedName>
        <fullName evidence="2">Uncharacterized protein</fullName>
    </submittedName>
</protein>
<keyword evidence="3" id="KW-1185">Reference proteome</keyword>
<feature type="region of interest" description="Disordered" evidence="1">
    <location>
        <begin position="352"/>
        <end position="372"/>
    </location>
</feature>
<dbReference type="Proteomes" id="UP000030763">
    <property type="component" value="Unassembled WGS sequence"/>
</dbReference>
<feature type="region of interest" description="Disordered" evidence="1">
    <location>
        <begin position="454"/>
        <end position="473"/>
    </location>
</feature>
<dbReference type="OrthoDB" id="348101at2759"/>
<accession>U6MJ42</accession>
<reference evidence="2" key="2">
    <citation type="submission" date="2013-10" db="EMBL/GenBank/DDBJ databases">
        <authorList>
            <person name="Aslett M."/>
        </authorList>
    </citation>
    <scope>NUCLEOTIDE SEQUENCE [LARGE SCALE GENOMIC DNA]</scope>
    <source>
        <strain evidence="2">Weybridge</strain>
    </source>
</reference>
<organism evidence="2 3">
    <name type="scientific">Eimeria maxima</name>
    <name type="common">Coccidian parasite</name>
    <dbReference type="NCBI Taxonomy" id="5804"/>
    <lineage>
        <taxon>Eukaryota</taxon>
        <taxon>Sar</taxon>
        <taxon>Alveolata</taxon>
        <taxon>Apicomplexa</taxon>
        <taxon>Conoidasida</taxon>
        <taxon>Coccidia</taxon>
        <taxon>Eucoccidiorida</taxon>
        <taxon>Eimeriorina</taxon>
        <taxon>Eimeriidae</taxon>
        <taxon>Eimeria</taxon>
    </lineage>
</organism>
<evidence type="ECO:0000313" key="2">
    <source>
        <dbReference type="EMBL" id="CDJ61665.1"/>
    </source>
</evidence>
<dbReference type="OMA" id="QRRSCMR"/>
<proteinExistence type="predicted"/>
<evidence type="ECO:0000313" key="3">
    <source>
        <dbReference type="Proteomes" id="UP000030763"/>
    </source>
</evidence>